<feature type="region of interest" description="Disordered" evidence="3">
    <location>
        <begin position="1"/>
        <end position="87"/>
    </location>
</feature>
<organism evidence="8 9">
    <name type="scientific">Coniochaeta ligniaria NRRL 30616</name>
    <dbReference type="NCBI Taxonomy" id="1408157"/>
    <lineage>
        <taxon>Eukaryota</taxon>
        <taxon>Fungi</taxon>
        <taxon>Dikarya</taxon>
        <taxon>Ascomycota</taxon>
        <taxon>Pezizomycotina</taxon>
        <taxon>Sordariomycetes</taxon>
        <taxon>Sordariomycetidae</taxon>
        <taxon>Coniochaetales</taxon>
        <taxon>Coniochaetaceae</taxon>
        <taxon>Coniochaeta</taxon>
    </lineage>
</organism>
<dbReference type="Pfam" id="PF22939">
    <property type="entry name" value="WHD_GPIID"/>
    <property type="match status" value="1"/>
</dbReference>
<keyword evidence="1" id="KW-0677">Repeat</keyword>
<evidence type="ECO:0008006" key="10">
    <source>
        <dbReference type="Google" id="ProtNLM"/>
    </source>
</evidence>
<dbReference type="Pfam" id="PF23239">
    <property type="entry name" value="DUF7069"/>
    <property type="match status" value="1"/>
</dbReference>
<feature type="domain" description="NWD NACHT-NTPase N-terminal" evidence="4">
    <location>
        <begin position="85"/>
        <end position="318"/>
    </location>
</feature>
<name>A0A1J7IZV9_9PEZI</name>
<dbReference type="AlphaFoldDB" id="A0A1J7IZV9"/>
<keyword evidence="9" id="KW-1185">Reference proteome</keyword>
<sequence length="872" mass="99330">MEGNPQKQTATQIAAVGAVSSRSKSRKISSGLARLFGRKPREPQVVSRTDETRQDRDGPTDETSQNREGPNDETSQDREGPGGDTLWDRAYNALKEESPELVMDYETLLSKELQMQSISNPQPTDNPIVVDRANDETRQIHLAAIIEQGLKRMDQSRTQFTIAGHTFNIFLREQLSNAAGLAIWAKDWIGVAVKASPEASIVWAGVSVILPFLSNPKTADEANRDGFANVTTRIGYYAGLEPLLLRLCQHQEVSEKLKGEVQDAIVTLYRHILDFQIRSVLRFYSNGFTNSVRDIIGLDGWKAKLEVIQRLEATVREDLTQMNEMVSRQALDELNTSANKSFEVLGQFLSLAGEQLQVAKEQKDILHRQLQVQEDTLKQTLTDKEEECLQLFLLTTSDKDTTYEWYKSRVEPRIEDTCQWFLAHPHFKSWRDQDSGPLLVSADPGCGKSVLAKYLVDHELPRHGATTICYFFFKDQDQNTVRQALCALIHQLFSHQPLLIRHTKAEHQKMGAKLINSTESLWRIWKSATEDNECSPVTVVLDALDECLPSEFQDLIQKLQPLLQNGIERQGKIKYLLTSRPYDGIISEFRELEVTYPFIRIPGEDESETISKEIDHVVRHRVKRLAKKKRLSPAIANHLERRLLSIKHRTYLWTYLVFDHLKSSEFKNTEKGIDMTIIDTLPENVNQAYEKILSKCRDGPMVRKVLCIVLAAERPLTVDEMNVAVNIDLTARFMDDVDLEDELHFRSRLRSWCGLFVSVYNSRVYLLHQTAREFLVGNEILPISSPADESSLHWRQSITMIDAHKTLSEVCVTYLNMDDVVADVAAKGGATTALYEYAAHAWYFHFREAYGPSLHRLGYAWSSRHGTTRGSP</sequence>
<evidence type="ECO:0000256" key="1">
    <source>
        <dbReference type="ARBA" id="ARBA00022737"/>
    </source>
</evidence>
<dbReference type="Pfam" id="PF24883">
    <property type="entry name" value="NPHP3_N"/>
    <property type="match status" value="1"/>
</dbReference>
<evidence type="ECO:0000259" key="4">
    <source>
        <dbReference type="Pfam" id="PF17100"/>
    </source>
</evidence>
<feature type="compositionally biased region" description="Basic and acidic residues" evidence="3">
    <location>
        <begin position="48"/>
        <end position="59"/>
    </location>
</feature>
<dbReference type="OrthoDB" id="163438at2759"/>
<evidence type="ECO:0000259" key="7">
    <source>
        <dbReference type="Pfam" id="PF24883"/>
    </source>
</evidence>
<dbReference type="InterPro" id="IPR031359">
    <property type="entry name" value="NACHT_N"/>
</dbReference>
<dbReference type="InterPro" id="IPR027417">
    <property type="entry name" value="P-loop_NTPase"/>
</dbReference>
<reference evidence="8 9" key="1">
    <citation type="submission" date="2016-10" db="EMBL/GenBank/DDBJ databases">
        <title>Draft genome sequence of Coniochaeta ligniaria NRRL30616, a lignocellulolytic fungus for bioabatement of inhibitors in plant biomass hydrolysates.</title>
        <authorList>
            <consortium name="DOE Joint Genome Institute"/>
            <person name="Jimenez D.J."/>
            <person name="Hector R.E."/>
            <person name="Riley R."/>
            <person name="Sun H."/>
            <person name="Grigoriev I.V."/>
            <person name="Van Elsas J.D."/>
            <person name="Nichols N.N."/>
        </authorList>
    </citation>
    <scope>NUCLEOTIDE SEQUENCE [LARGE SCALE GENOMIC DNA]</scope>
    <source>
        <strain evidence="8 9">NRRL 30616</strain>
    </source>
</reference>
<protein>
    <recommendedName>
        <fullName evidence="10">NWD NACHT-NTPase N-terminal domain-containing protein</fullName>
    </recommendedName>
</protein>
<evidence type="ECO:0000256" key="3">
    <source>
        <dbReference type="SAM" id="MobiDB-lite"/>
    </source>
</evidence>
<dbReference type="STRING" id="1408157.A0A1J7IZV9"/>
<dbReference type="Gene3D" id="3.40.50.300">
    <property type="entry name" value="P-loop containing nucleotide triphosphate hydrolases"/>
    <property type="match status" value="1"/>
</dbReference>
<evidence type="ECO:0000259" key="6">
    <source>
        <dbReference type="Pfam" id="PF23239"/>
    </source>
</evidence>
<dbReference type="Pfam" id="PF17100">
    <property type="entry name" value="NACHT_N"/>
    <property type="match status" value="1"/>
</dbReference>
<gene>
    <name evidence="8" type="ORF">CONLIGDRAFT_481751</name>
</gene>
<feature type="domain" description="DUF7069" evidence="6">
    <location>
        <begin position="610"/>
        <end position="673"/>
    </location>
</feature>
<feature type="compositionally biased region" description="Polar residues" evidence="3">
    <location>
        <begin position="1"/>
        <end position="12"/>
    </location>
</feature>
<dbReference type="Proteomes" id="UP000182658">
    <property type="component" value="Unassembled WGS sequence"/>
</dbReference>
<evidence type="ECO:0000259" key="5">
    <source>
        <dbReference type="Pfam" id="PF22939"/>
    </source>
</evidence>
<evidence type="ECO:0000313" key="8">
    <source>
        <dbReference type="EMBL" id="OIW26601.1"/>
    </source>
</evidence>
<evidence type="ECO:0000313" key="9">
    <source>
        <dbReference type="Proteomes" id="UP000182658"/>
    </source>
</evidence>
<proteinExistence type="predicted"/>
<dbReference type="InterPro" id="IPR055497">
    <property type="entry name" value="DUF7069"/>
</dbReference>
<keyword evidence="2" id="KW-0175">Coiled coil</keyword>
<dbReference type="SUPFAM" id="SSF52540">
    <property type="entry name" value="P-loop containing nucleoside triphosphate hydrolases"/>
    <property type="match status" value="1"/>
</dbReference>
<dbReference type="InterPro" id="IPR054471">
    <property type="entry name" value="GPIID_WHD"/>
</dbReference>
<feature type="domain" description="GPI inositol-deacylase winged helix" evidence="5">
    <location>
        <begin position="697"/>
        <end position="778"/>
    </location>
</feature>
<dbReference type="PANTHER" id="PTHR10039">
    <property type="entry name" value="AMELOGENIN"/>
    <property type="match status" value="1"/>
</dbReference>
<dbReference type="InParanoid" id="A0A1J7IZV9"/>
<dbReference type="InterPro" id="IPR056884">
    <property type="entry name" value="NPHP3-like_N"/>
</dbReference>
<evidence type="ECO:0000256" key="2">
    <source>
        <dbReference type="SAM" id="Coils"/>
    </source>
</evidence>
<dbReference type="EMBL" id="KV875100">
    <property type="protein sequence ID" value="OIW26601.1"/>
    <property type="molecule type" value="Genomic_DNA"/>
</dbReference>
<feature type="domain" description="Nephrocystin 3-like N-terminal" evidence="7">
    <location>
        <begin position="416"/>
        <end position="580"/>
    </location>
</feature>
<feature type="coiled-coil region" evidence="2">
    <location>
        <begin position="356"/>
        <end position="387"/>
    </location>
</feature>
<accession>A0A1J7IZV9</accession>